<dbReference type="Pfam" id="PF02811">
    <property type="entry name" value="PHP"/>
    <property type="match status" value="1"/>
</dbReference>
<dbReference type="InterPro" id="IPR016195">
    <property type="entry name" value="Pol/histidinol_Pase-like"/>
</dbReference>
<dbReference type="Gene3D" id="3.20.20.140">
    <property type="entry name" value="Metal-dependent hydrolases"/>
    <property type="match status" value="1"/>
</dbReference>
<evidence type="ECO:0000313" key="3">
    <source>
        <dbReference type="EMBL" id="GGO90821.1"/>
    </source>
</evidence>
<accession>A0A918DZA3</accession>
<gene>
    <name evidence="3" type="ORF">GCM10012280_37230</name>
</gene>
<dbReference type="Proteomes" id="UP000641932">
    <property type="component" value="Unassembled WGS sequence"/>
</dbReference>
<dbReference type="PROSITE" id="PS51318">
    <property type="entry name" value="TAT"/>
    <property type="match status" value="1"/>
</dbReference>
<dbReference type="GO" id="GO:0003824">
    <property type="term" value="F:catalytic activity"/>
    <property type="evidence" value="ECO:0007669"/>
    <property type="project" value="InterPro"/>
</dbReference>
<evidence type="ECO:0000259" key="2">
    <source>
        <dbReference type="SMART" id="SM00481"/>
    </source>
</evidence>
<keyword evidence="4" id="KW-1185">Reference proteome</keyword>
<dbReference type="CDD" id="cd07432">
    <property type="entry name" value="PHP_HisPPase"/>
    <property type="match status" value="1"/>
</dbReference>
<proteinExistence type="predicted"/>
<reference evidence="3" key="2">
    <citation type="submission" date="2020-09" db="EMBL/GenBank/DDBJ databases">
        <authorList>
            <person name="Sun Q."/>
            <person name="Zhou Y."/>
        </authorList>
    </citation>
    <scope>NUCLEOTIDE SEQUENCE</scope>
    <source>
        <strain evidence="3">CGMCC 4.7201</strain>
    </source>
</reference>
<feature type="domain" description="Polymerase/histidinol phosphatase N-terminal" evidence="2">
    <location>
        <begin position="81"/>
        <end position="157"/>
    </location>
</feature>
<dbReference type="SMART" id="SM00481">
    <property type="entry name" value="POLIIIAc"/>
    <property type="match status" value="1"/>
</dbReference>
<dbReference type="AlphaFoldDB" id="A0A918DZA3"/>
<dbReference type="SUPFAM" id="SSF89550">
    <property type="entry name" value="PHP domain-like"/>
    <property type="match status" value="1"/>
</dbReference>
<feature type="region of interest" description="Disordered" evidence="1">
    <location>
        <begin position="1"/>
        <end position="27"/>
    </location>
</feature>
<evidence type="ECO:0000256" key="1">
    <source>
        <dbReference type="SAM" id="MobiDB-lite"/>
    </source>
</evidence>
<reference evidence="3" key="1">
    <citation type="journal article" date="2014" name="Int. J. Syst. Evol. Microbiol.">
        <title>Complete genome sequence of Corynebacterium casei LMG S-19264T (=DSM 44701T), isolated from a smear-ripened cheese.</title>
        <authorList>
            <consortium name="US DOE Joint Genome Institute (JGI-PGF)"/>
            <person name="Walter F."/>
            <person name="Albersmeier A."/>
            <person name="Kalinowski J."/>
            <person name="Ruckert C."/>
        </authorList>
    </citation>
    <scope>NUCLEOTIDE SEQUENCE</scope>
    <source>
        <strain evidence="3">CGMCC 4.7201</strain>
    </source>
</reference>
<comment type="caution">
    <text evidence="3">The sequence shown here is derived from an EMBL/GenBank/DDBJ whole genome shotgun (WGS) entry which is preliminary data.</text>
</comment>
<dbReference type="InterPro" id="IPR004013">
    <property type="entry name" value="PHP_dom"/>
</dbReference>
<dbReference type="InterPro" id="IPR006311">
    <property type="entry name" value="TAT_signal"/>
</dbReference>
<name>A0A918DZA3_9ACTN</name>
<feature type="compositionally biased region" description="Basic and acidic residues" evidence="1">
    <location>
        <begin position="1"/>
        <end position="25"/>
    </location>
</feature>
<protein>
    <submittedName>
        <fullName evidence="3">Histidinol-phosphatase</fullName>
    </submittedName>
</protein>
<dbReference type="InterPro" id="IPR003141">
    <property type="entry name" value="Pol/His_phosphatase_N"/>
</dbReference>
<dbReference type="RefSeq" id="WP_189132845.1">
    <property type="nucleotide sequence ID" value="NZ_BMMS01000015.1"/>
</dbReference>
<evidence type="ECO:0000313" key="4">
    <source>
        <dbReference type="Proteomes" id="UP000641932"/>
    </source>
</evidence>
<feature type="region of interest" description="Disordered" evidence="1">
    <location>
        <begin position="520"/>
        <end position="548"/>
    </location>
</feature>
<organism evidence="3 4">
    <name type="scientific">Wenjunlia tyrosinilytica</name>
    <dbReference type="NCBI Taxonomy" id="1544741"/>
    <lineage>
        <taxon>Bacteria</taxon>
        <taxon>Bacillati</taxon>
        <taxon>Actinomycetota</taxon>
        <taxon>Actinomycetes</taxon>
        <taxon>Kitasatosporales</taxon>
        <taxon>Streptomycetaceae</taxon>
        <taxon>Wenjunlia</taxon>
    </lineage>
</organism>
<dbReference type="EMBL" id="BMMS01000015">
    <property type="protein sequence ID" value="GGO90821.1"/>
    <property type="molecule type" value="Genomic_DNA"/>
</dbReference>
<sequence length="568" mass="61652">MPNDRRPVPEWADPRVPEEDLDRQGVSRRGMLRRAGLFGAGFAGASLLSASPAAAGPAAPAAAPAAAGGHGDDPDLVYLVGDHHVHSVYSHDAKYTFSQLAMRAAQFGLDWMVFTEHSNFGHANAGGALKEHDEVLKARAENPRMLVFQGLEWYIPAAEHATVFSPPGPHEADLLRSFELSYDGKLLGRTQGAPDHADTPGNEQLAVDGIKWLADRRSEGYVDDVLVLANHPSRLGINSPHEIRAWRDAAPEIVIGMEGAPGSQGAALPGLRGATSIRGEYENKPSAQSWPGYPDQAYVTYGGFDWMTATVGGMWDALLCEGRLFSVTSNSDNHRTVLDTWRNGDWGPGENFDNTGKLPDPVNTSQPQPGSDFWPGQFSRTHVGVTRYGYREVMAGLRAGRVWVDHGQLVDGIDVRLSSGYGDRRGATLGGRLQVRRGERLTLTVTVTTASRPNFHGVLPRLAHVDVIRGAVRGPAKDRDSWRAPGTKVVHTSDVSDRTGTYTLRIPVGRAEESFYLRLRGSDGRRNGPGPLGASVDPHGPVPHKPGDGDPWLDTWLYTNPIFVDVRH</sequence>